<dbReference type="STRING" id="2045.KR76_08930"/>
<dbReference type="OrthoDB" id="9999132at2"/>
<protein>
    <recommendedName>
        <fullName evidence="4">Tripartite tricarboxylate transporter TctB family protein</fullName>
    </recommendedName>
</protein>
<gene>
    <name evidence="2" type="ORF">KR76_08930</name>
</gene>
<evidence type="ECO:0000313" key="3">
    <source>
        <dbReference type="Proteomes" id="UP000030300"/>
    </source>
</evidence>
<keyword evidence="1" id="KW-1133">Transmembrane helix</keyword>
<evidence type="ECO:0000313" key="2">
    <source>
        <dbReference type="EMBL" id="AIY16858.2"/>
    </source>
</evidence>
<sequence length="181" mass="19845">MDAHTRRQIRRKVTLESMSLAVPIAAAFFFSGELIVAWPRRASLLLAAGVAVVLVSFWIWHRRRYPASIAAPSQESEDEAGADEDEDDDGRWDVFTLLLLGVSLVAVVLVGVVGRFILPLLVIVLFGVGYSGSDLGHVVVAAGCMLAVSFVLEFGIVLPLSKRWNLAIDEDPRPREDFCPK</sequence>
<feature type="transmembrane region" description="Helical" evidence="1">
    <location>
        <begin position="138"/>
        <end position="158"/>
    </location>
</feature>
<dbReference type="RefSeq" id="WP_141267201.1">
    <property type="nucleotide sequence ID" value="NZ_BJMC01000008.1"/>
</dbReference>
<dbReference type="InterPro" id="IPR036259">
    <property type="entry name" value="MFS_trans_sf"/>
</dbReference>
<proteinExistence type="predicted"/>
<feature type="transmembrane region" description="Helical" evidence="1">
    <location>
        <begin position="44"/>
        <end position="60"/>
    </location>
</feature>
<dbReference type="AlphaFoldDB" id="A0A0A1DJT9"/>
<evidence type="ECO:0000256" key="1">
    <source>
        <dbReference type="SAM" id="Phobius"/>
    </source>
</evidence>
<dbReference type="Gene3D" id="1.20.1250.20">
    <property type="entry name" value="MFS general substrate transporter like domains"/>
    <property type="match status" value="1"/>
</dbReference>
<dbReference type="GeneID" id="96609029"/>
<keyword evidence="1" id="KW-0472">Membrane</keyword>
<dbReference type="HOGENOM" id="CLU_1487581_0_0_11"/>
<dbReference type="Proteomes" id="UP000030300">
    <property type="component" value="Chromosome"/>
</dbReference>
<keyword evidence="1" id="KW-0812">Transmembrane</keyword>
<name>A0A0A1DJT9_NOCSI</name>
<organism evidence="2 3">
    <name type="scientific">Nocardioides simplex</name>
    <name type="common">Arthrobacter simplex</name>
    <dbReference type="NCBI Taxonomy" id="2045"/>
    <lineage>
        <taxon>Bacteria</taxon>
        <taxon>Bacillati</taxon>
        <taxon>Actinomycetota</taxon>
        <taxon>Actinomycetes</taxon>
        <taxon>Propionibacteriales</taxon>
        <taxon>Nocardioidaceae</taxon>
        <taxon>Pimelobacter</taxon>
    </lineage>
</organism>
<evidence type="ECO:0008006" key="4">
    <source>
        <dbReference type="Google" id="ProtNLM"/>
    </source>
</evidence>
<keyword evidence="3" id="KW-1185">Reference proteome</keyword>
<reference evidence="2 3" key="1">
    <citation type="journal article" date="2015" name="Genome Announc.">
        <title>Complete Genome Sequence of Steroid-Transforming Nocardioides simplex VKM Ac-2033D.</title>
        <authorList>
            <person name="Shtratnikova V.Y."/>
            <person name="Schelkunov M.I."/>
            <person name="Pekov Y.A."/>
            <person name="Fokina V.V."/>
            <person name="Logacheva M.D."/>
            <person name="Sokolov S.L."/>
            <person name="Bragin E.Y."/>
            <person name="Ashapkin V.V."/>
            <person name="Donova M.V."/>
        </authorList>
    </citation>
    <scope>NUCLEOTIDE SEQUENCE [LARGE SCALE GENOMIC DNA]</scope>
    <source>
        <strain evidence="2 3">VKM Ac-2033D</strain>
    </source>
</reference>
<dbReference type="SUPFAM" id="SSF103473">
    <property type="entry name" value="MFS general substrate transporter"/>
    <property type="match status" value="1"/>
</dbReference>
<dbReference type="EMBL" id="CP009896">
    <property type="protein sequence ID" value="AIY16858.2"/>
    <property type="molecule type" value="Genomic_DNA"/>
</dbReference>
<accession>A0A0A1DJT9</accession>
<feature type="transmembrane region" description="Helical" evidence="1">
    <location>
        <begin position="97"/>
        <end position="126"/>
    </location>
</feature>
<feature type="transmembrane region" description="Helical" evidence="1">
    <location>
        <begin position="20"/>
        <end position="38"/>
    </location>
</feature>
<dbReference type="KEGG" id="psim:KR76_08930"/>